<feature type="compositionally biased region" description="Acidic residues" evidence="2">
    <location>
        <begin position="619"/>
        <end position="630"/>
    </location>
</feature>
<evidence type="ECO:0000256" key="2">
    <source>
        <dbReference type="SAM" id="MobiDB-lite"/>
    </source>
</evidence>
<evidence type="ECO:0000259" key="3">
    <source>
        <dbReference type="PROSITE" id="PS50157"/>
    </source>
</evidence>
<gene>
    <name evidence="4" type="ORF">RCL2_003080900</name>
</gene>
<feature type="domain" description="C2H2-type" evidence="3">
    <location>
        <begin position="820"/>
        <end position="847"/>
    </location>
</feature>
<proteinExistence type="predicted"/>
<dbReference type="GO" id="GO:0008270">
    <property type="term" value="F:zinc ion binding"/>
    <property type="evidence" value="ECO:0007669"/>
    <property type="project" value="UniProtKB-KW"/>
</dbReference>
<evidence type="ECO:0000256" key="1">
    <source>
        <dbReference type="PROSITE-ProRule" id="PRU00042"/>
    </source>
</evidence>
<dbReference type="AlphaFoldDB" id="A0A8H3MII5"/>
<evidence type="ECO:0000313" key="5">
    <source>
        <dbReference type="Proteomes" id="UP000615446"/>
    </source>
</evidence>
<feature type="region of interest" description="Disordered" evidence="2">
    <location>
        <begin position="788"/>
        <end position="808"/>
    </location>
</feature>
<dbReference type="EMBL" id="BLAL01000356">
    <property type="protein sequence ID" value="GET04507.1"/>
    <property type="molecule type" value="Genomic_DNA"/>
</dbReference>
<sequence length="849" mass="98547">MSFLFEISDNKVTAELFDCNMSSMAPFGTLNFDNDNYSTYESDCDSTNYYADKEYSGDELDDSERDDVSNVDIKEEVIDTRSNDIGSYEYLSESGSDDDHPELYTRKSFPNNNFVTINNNNNINNNNVTHDESFIMKMEKSSPFGSEQQDSNFVKHYIEIIQAQNSSSKSVNSSDETISTKMERYENGDSSGDETVYVKMESREHNGLEDDNTLHKVKIGSCDHSNCKKRDVHENDQPVEIKIESFEDFNSLEKFLRYDDTVSAKMKSNELFSESNVKIEQTEKHLSSDSLEEFLLYDETIRAKMEPCGRSFYDEEQNLGDNNQTAHIKMGPYEPFYEVERNLSDYNQTVHVKTEPYNPFYGDERNLSDNNQSVHVKAESYEPFYGGERNLSDNNQTVHISYEEQRNNNQTVHVKTEPYEPFCEDERNLSDNNQTIHTPYESFYEGEKNLSYNHQTAHIPYEPFYGGERNLCDNQTVHVKTEPYEPYEPFYGGERNLGDNQTVRIKMEPYEPFNGEERGLTDKYQPRGPAIQHQESLEELLDYYRPPRELVMQYESRDSLEEFLRYDETIRAEMEPYGSFHNNEQALSIKVEPCELFNDKERKFGQTSSTETESREFFSNEEESLSDESYESSNGNDIIVSRSTVKVPTADTAAFYLQIMEGLKKSDGYYKTFKTFKGNTRDNATVNIKSNEPFRNEKLCISDNILSYGENCDKYAGSAYEQVNEYNLSNSDNAHSSFEGNNNIANKIMDNSEINHFWNQVPSVSRQSPKRKFDDIYQEQCSEGLLSTTKPNVTTTSSNGTTGENSQKRCRLSYRMNERHKCYCGKLFRNSASFNRHQKLIHYKYKYCQ</sequence>
<organism evidence="4 5">
    <name type="scientific">Rhizophagus clarus</name>
    <dbReference type="NCBI Taxonomy" id="94130"/>
    <lineage>
        <taxon>Eukaryota</taxon>
        <taxon>Fungi</taxon>
        <taxon>Fungi incertae sedis</taxon>
        <taxon>Mucoromycota</taxon>
        <taxon>Glomeromycotina</taxon>
        <taxon>Glomeromycetes</taxon>
        <taxon>Glomerales</taxon>
        <taxon>Glomeraceae</taxon>
        <taxon>Rhizophagus</taxon>
    </lineage>
</organism>
<dbReference type="OrthoDB" id="9439903at2759"/>
<dbReference type="InterPro" id="IPR013087">
    <property type="entry name" value="Znf_C2H2_type"/>
</dbReference>
<keyword evidence="1" id="KW-0862">Zinc</keyword>
<dbReference type="PROSITE" id="PS50157">
    <property type="entry name" value="ZINC_FINGER_C2H2_2"/>
    <property type="match status" value="1"/>
</dbReference>
<feature type="compositionally biased region" description="Low complexity" evidence="2">
    <location>
        <begin position="794"/>
        <end position="805"/>
    </location>
</feature>
<accession>A0A8H3MII5</accession>
<keyword evidence="1" id="KW-0863">Zinc-finger</keyword>
<evidence type="ECO:0000313" key="4">
    <source>
        <dbReference type="EMBL" id="GET04507.1"/>
    </source>
</evidence>
<name>A0A8H3MII5_9GLOM</name>
<feature type="region of interest" description="Disordered" evidence="2">
    <location>
        <begin position="602"/>
        <end position="633"/>
    </location>
</feature>
<keyword evidence="1" id="KW-0479">Metal-binding</keyword>
<reference evidence="4" key="1">
    <citation type="submission" date="2019-10" db="EMBL/GenBank/DDBJ databases">
        <title>Conservation and host-specific expression of non-tandemly repeated heterogenous ribosome RNA gene in arbuscular mycorrhizal fungi.</title>
        <authorList>
            <person name="Maeda T."/>
            <person name="Kobayashi Y."/>
            <person name="Nakagawa T."/>
            <person name="Ezawa T."/>
            <person name="Yamaguchi K."/>
            <person name="Bino T."/>
            <person name="Nishimoto Y."/>
            <person name="Shigenobu S."/>
            <person name="Kawaguchi M."/>
        </authorList>
    </citation>
    <scope>NUCLEOTIDE SEQUENCE</scope>
    <source>
        <strain evidence="4">HR1</strain>
    </source>
</reference>
<dbReference type="Proteomes" id="UP000615446">
    <property type="component" value="Unassembled WGS sequence"/>
</dbReference>
<protein>
    <recommendedName>
        <fullName evidence="3">C2H2-type domain-containing protein</fullName>
    </recommendedName>
</protein>
<comment type="caution">
    <text evidence="4">The sequence shown here is derived from an EMBL/GenBank/DDBJ whole genome shotgun (WGS) entry which is preliminary data.</text>
</comment>